<evidence type="ECO:0000313" key="4">
    <source>
        <dbReference type="Proteomes" id="UP000054495"/>
    </source>
</evidence>
<feature type="domain" description="Ground-like" evidence="2">
    <location>
        <begin position="47"/>
        <end position="116"/>
    </location>
</feature>
<gene>
    <name evidence="3" type="ORF">ANCCEY_09494</name>
</gene>
<dbReference type="InterPro" id="IPR007284">
    <property type="entry name" value="Ground-like_dom"/>
</dbReference>
<organism evidence="3 4">
    <name type="scientific">Ancylostoma ceylanicum</name>
    <dbReference type="NCBI Taxonomy" id="53326"/>
    <lineage>
        <taxon>Eukaryota</taxon>
        <taxon>Metazoa</taxon>
        <taxon>Ecdysozoa</taxon>
        <taxon>Nematoda</taxon>
        <taxon>Chromadorea</taxon>
        <taxon>Rhabditida</taxon>
        <taxon>Rhabditina</taxon>
        <taxon>Rhabditomorpha</taxon>
        <taxon>Strongyloidea</taxon>
        <taxon>Ancylostomatidae</taxon>
        <taxon>Ancylostomatinae</taxon>
        <taxon>Ancylostoma</taxon>
    </lineage>
</organism>
<dbReference type="Proteomes" id="UP000054495">
    <property type="component" value="Unassembled WGS sequence"/>
</dbReference>
<evidence type="ECO:0000313" key="3">
    <source>
        <dbReference type="EMBL" id="EPB71411.1"/>
    </source>
</evidence>
<name>A0A0D6LN02_9BILA</name>
<proteinExistence type="predicted"/>
<evidence type="ECO:0000256" key="1">
    <source>
        <dbReference type="SAM" id="MobiDB-lite"/>
    </source>
</evidence>
<dbReference type="Pfam" id="PF04155">
    <property type="entry name" value="Ground-like"/>
    <property type="match status" value="1"/>
</dbReference>
<dbReference type="EMBL" id="KE125111">
    <property type="protein sequence ID" value="EPB71411.1"/>
    <property type="molecule type" value="Genomic_DNA"/>
</dbReference>
<dbReference type="AlphaFoldDB" id="A0A0D6LN02"/>
<accession>A0A0D6LN02</accession>
<feature type="region of interest" description="Disordered" evidence="1">
    <location>
        <begin position="26"/>
        <end position="51"/>
    </location>
</feature>
<evidence type="ECO:0000259" key="2">
    <source>
        <dbReference type="Pfam" id="PF04155"/>
    </source>
</evidence>
<protein>
    <submittedName>
        <fullName evidence="3">Ground-like domain protein</fullName>
    </submittedName>
</protein>
<keyword evidence="4" id="KW-1185">Reference proteome</keyword>
<sequence length="119" mass="13264">MCVQLSTVTESLGNECYKIDKMSGFAEDNSTPPQMSRLRKKGGRSDGSCTDESLRKIMHDAITDDMTESKRAVHRAVVSAFDGSYGVLCAECAFSYLIHTQEYCVHTRHNITCLVYKDA</sequence>
<reference evidence="3 4" key="1">
    <citation type="submission" date="2013-05" db="EMBL/GenBank/DDBJ databases">
        <title>Draft genome of the parasitic nematode Anyclostoma ceylanicum.</title>
        <authorList>
            <person name="Mitreva M."/>
        </authorList>
    </citation>
    <scope>NUCLEOTIDE SEQUENCE [LARGE SCALE GENOMIC DNA]</scope>
</reference>